<dbReference type="PANTHER" id="PTHR31859">
    <property type="entry name" value="TETRATRICOPEPTIDE REPEAT PROTEIN 39 FAMILY MEMBER"/>
    <property type="match status" value="1"/>
</dbReference>
<reference evidence="2 3" key="1">
    <citation type="submission" date="2014-04" db="EMBL/GenBank/DDBJ databases">
        <authorList>
            <consortium name="DOE Joint Genome Institute"/>
            <person name="Kuo A."/>
            <person name="Zuccaro A."/>
            <person name="Kohler A."/>
            <person name="Nagy L.G."/>
            <person name="Floudas D."/>
            <person name="Copeland A."/>
            <person name="Barry K.W."/>
            <person name="Cichocki N."/>
            <person name="Veneault-Fourrey C."/>
            <person name="LaButti K."/>
            <person name="Lindquist E.A."/>
            <person name="Lipzen A."/>
            <person name="Lundell T."/>
            <person name="Morin E."/>
            <person name="Murat C."/>
            <person name="Sun H."/>
            <person name="Tunlid A."/>
            <person name="Henrissat B."/>
            <person name="Grigoriev I.V."/>
            <person name="Hibbett D.S."/>
            <person name="Martin F."/>
            <person name="Nordberg H.P."/>
            <person name="Cantor M.N."/>
            <person name="Hua S.X."/>
        </authorList>
    </citation>
    <scope>NUCLEOTIDE SEQUENCE [LARGE SCALE GENOMIC DNA]</scope>
    <source>
        <strain evidence="2 3">MAFF 305830</strain>
    </source>
</reference>
<protein>
    <recommendedName>
        <fullName evidence="4">Inclusion body clearance protein iml2</fullName>
    </recommendedName>
</protein>
<name>A0A0C3AXC4_SERVB</name>
<evidence type="ECO:0008006" key="4">
    <source>
        <dbReference type="Google" id="ProtNLM"/>
    </source>
</evidence>
<dbReference type="PANTHER" id="PTHR31859:SF1">
    <property type="entry name" value="TETRATRICOPEPTIDE REPEAT PROTEIN 39C"/>
    <property type="match status" value="1"/>
</dbReference>
<proteinExistence type="predicted"/>
<sequence>MAGTQNASLEPLKLNGSDSPGLSTPVQGPNTAPASSASFATMQDQKPPLSTRMSRSASANKLSQKAKESGSKPKHRSYDPDADLRPDIETCRQSLELFLASRMGESEALLRDGDPKLERLYIASGYGLIQSVKAFMSFEDKDLTTALDLSKSGSALANKHRKSLSITSRVTGLVTGSTSSVAFFKSMTPTQRHAELVYGECLAQKAILGIVYSGDWLQFIKEAINMRSCIGLYRSMFAYLEAIDAEAEAARSETESSGTSTPYYTSGASTPNKQAQGSASASVDIKASKSSKSSHAHSELPDEDFRSGVYLGMGVIHLILSLLPGRVLPILELFGYKGDRATALRLLERVGGWGVVKEKVAALGKTEKMHTGDIIEPGVSKENEGLRRPLCDMVLLMFHLVFSTITYNGIDVPFASQALAYNAARFPRGIFFLFGQGRLALFKGDPLGAIDFYMTGMEVVGGKDALRGLEGVGLPRPERHSKTTNGVDETDDALSDPGSDESEFKSLQGLALWELAIARTALWDIRGSVGCWRRLREEAGWSKSVYAYGLAVGLYEIGDEGADGAKIADVQLEVVDEQLKLDEKKVVPSGGAEEVKKSEAEEAITVMESVPGLLKRIAGKSIPFEKFVTRRAKKFKAQGNRLCLPALELAYAHLALPRTPRKVLVEKMLPTVDAALEILRTFEGHEEQYCGVGKAGKAKAAEVAKARSTAASGEASSQHTEKREEAPSISEKGKEAVSTNGYWDDYCLAQFLRGVCLRYIAYPDSFVIVTDENPLPKAAAQAKEAFEFVLAHGTNIVYDHHIVYWTHYELGKLEARNGDKDEARKHIELVLSGKVLEVNWNGRKGKYSLENALNVRANAAIEGLEQDQLL</sequence>
<feature type="region of interest" description="Disordered" evidence="1">
    <location>
        <begin position="709"/>
        <end position="734"/>
    </location>
</feature>
<accession>A0A0C3AXC4</accession>
<feature type="compositionally biased region" description="Basic and acidic residues" evidence="1">
    <location>
        <begin position="65"/>
        <end position="86"/>
    </location>
</feature>
<evidence type="ECO:0000313" key="3">
    <source>
        <dbReference type="Proteomes" id="UP000054097"/>
    </source>
</evidence>
<dbReference type="OrthoDB" id="43460at2759"/>
<feature type="compositionally biased region" description="Basic and acidic residues" evidence="1">
    <location>
        <begin position="719"/>
        <end position="734"/>
    </location>
</feature>
<dbReference type="GO" id="GO:0005829">
    <property type="term" value="C:cytosol"/>
    <property type="evidence" value="ECO:0007669"/>
    <property type="project" value="TreeGrafter"/>
</dbReference>
<feature type="compositionally biased region" description="Acidic residues" evidence="1">
    <location>
        <begin position="488"/>
        <end position="500"/>
    </location>
</feature>
<feature type="compositionally biased region" description="Polar residues" evidence="1">
    <location>
        <begin position="51"/>
        <end position="63"/>
    </location>
</feature>
<dbReference type="HOGENOM" id="CLU_010086_2_1_1"/>
<feature type="region of interest" description="Disordered" evidence="1">
    <location>
        <begin position="473"/>
        <end position="500"/>
    </location>
</feature>
<evidence type="ECO:0000256" key="1">
    <source>
        <dbReference type="SAM" id="MobiDB-lite"/>
    </source>
</evidence>
<dbReference type="Pfam" id="PF10300">
    <property type="entry name" value="Iml2-TPR_39"/>
    <property type="match status" value="3"/>
</dbReference>
<dbReference type="Proteomes" id="UP000054097">
    <property type="component" value="Unassembled WGS sequence"/>
</dbReference>
<dbReference type="InterPro" id="IPR019412">
    <property type="entry name" value="IML2/TPR_39"/>
</dbReference>
<keyword evidence="3" id="KW-1185">Reference proteome</keyword>
<reference evidence="3" key="2">
    <citation type="submission" date="2015-01" db="EMBL/GenBank/DDBJ databases">
        <title>Evolutionary Origins and Diversification of the Mycorrhizal Mutualists.</title>
        <authorList>
            <consortium name="DOE Joint Genome Institute"/>
            <consortium name="Mycorrhizal Genomics Consortium"/>
            <person name="Kohler A."/>
            <person name="Kuo A."/>
            <person name="Nagy L.G."/>
            <person name="Floudas D."/>
            <person name="Copeland A."/>
            <person name="Barry K.W."/>
            <person name="Cichocki N."/>
            <person name="Veneault-Fourrey C."/>
            <person name="LaButti K."/>
            <person name="Lindquist E.A."/>
            <person name="Lipzen A."/>
            <person name="Lundell T."/>
            <person name="Morin E."/>
            <person name="Murat C."/>
            <person name="Riley R."/>
            <person name="Ohm R."/>
            <person name="Sun H."/>
            <person name="Tunlid A."/>
            <person name="Henrissat B."/>
            <person name="Grigoriev I.V."/>
            <person name="Hibbett D.S."/>
            <person name="Martin F."/>
        </authorList>
    </citation>
    <scope>NUCLEOTIDE SEQUENCE [LARGE SCALE GENOMIC DNA]</scope>
    <source>
        <strain evidence="3">MAFF 305830</strain>
    </source>
</reference>
<organism evidence="2 3">
    <name type="scientific">Serendipita vermifera MAFF 305830</name>
    <dbReference type="NCBI Taxonomy" id="933852"/>
    <lineage>
        <taxon>Eukaryota</taxon>
        <taxon>Fungi</taxon>
        <taxon>Dikarya</taxon>
        <taxon>Basidiomycota</taxon>
        <taxon>Agaricomycotina</taxon>
        <taxon>Agaricomycetes</taxon>
        <taxon>Sebacinales</taxon>
        <taxon>Serendipitaceae</taxon>
        <taxon>Serendipita</taxon>
    </lineage>
</organism>
<feature type="compositionally biased region" description="Low complexity" evidence="1">
    <location>
        <begin position="255"/>
        <end position="271"/>
    </location>
</feature>
<dbReference type="GO" id="GO:0005634">
    <property type="term" value="C:nucleus"/>
    <property type="evidence" value="ECO:0007669"/>
    <property type="project" value="TreeGrafter"/>
</dbReference>
<feature type="region of interest" description="Disordered" evidence="1">
    <location>
        <begin position="1"/>
        <end position="86"/>
    </location>
</feature>
<feature type="compositionally biased region" description="Polar residues" evidence="1">
    <location>
        <begin position="16"/>
        <end position="44"/>
    </location>
</feature>
<dbReference type="GO" id="GO:0005741">
    <property type="term" value="C:mitochondrial outer membrane"/>
    <property type="evidence" value="ECO:0007669"/>
    <property type="project" value="TreeGrafter"/>
</dbReference>
<dbReference type="AlphaFoldDB" id="A0A0C3AXC4"/>
<gene>
    <name evidence="2" type="ORF">M408DRAFT_331716</name>
</gene>
<dbReference type="EMBL" id="KN824322">
    <property type="protein sequence ID" value="KIM24629.1"/>
    <property type="molecule type" value="Genomic_DNA"/>
</dbReference>
<feature type="region of interest" description="Disordered" evidence="1">
    <location>
        <begin position="251"/>
        <end position="282"/>
    </location>
</feature>
<evidence type="ECO:0000313" key="2">
    <source>
        <dbReference type="EMBL" id="KIM24629.1"/>
    </source>
</evidence>